<protein>
    <submittedName>
        <fullName evidence="1">Uncharacterized protein</fullName>
    </submittedName>
</protein>
<organism evidence="1">
    <name type="scientific">uncultured Chloroflexia bacterium</name>
    <dbReference type="NCBI Taxonomy" id="1672391"/>
    <lineage>
        <taxon>Bacteria</taxon>
        <taxon>Bacillati</taxon>
        <taxon>Chloroflexota</taxon>
        <taxon>Chloroflexia</taxon>
        <taxon>environmental samples</taxon>
    </lineage>
</organism>
<evidence type="ECO:0000313" key="1">
    <source>
        <dbReference type="EMBL" id="CAA9254844.1"/>
    </source>
</evidence>
<accession>A0A6J4IN95</accession>
<dbReference type="AlphaFoldDB" id="A0A6J4IN95"/>
<dbReference type="EMBL" id="CADCTR010000652">
    <property type="protein sequence ID" value="CAA9254844.1"/>
    <property type="molecule type" value="Genomic_DNA"/>
</dbReference>
<gene>
    <name evidence="1" type="ORF">AVDCRST_MAG93-1917</name>
</gene>
<sequence length="112" mass="12384">MNLLETVGTSTVQHPRTHNLSNKAQMLYQALRGVGSKVADSRGYCAAVSQVHFFCPGEVVADAVCMARSTMYLKLDELRAAELVEARAHYVTHEGRTKADGMVWAVKMHPEH</sequence>
<name>A0A6J4IN95_9CHLR</name>
<proteinExistence type="predicted"/>
<reference evidence="1" key="1">
    <citation type="submission" date="2020-02" db="EMBL/GenBank/DDBJ databases">
        <authorList>
            <person name="Meier V. D."/>
        </authorList>
    </citation>
    <scope>NUCLEOTIDE SEQUENCE</scope>
    <source>
        <strain evidence="1">AVDCRST_MAG93</strain>
    </source>
</reference>